<sequence length="238" mass="23963">MPRPATPSDTSTVEITAEKKAPDLTVNKVLAGAGAAATAAVLGSYLGAAGTVLGAALGSVASTIASVLYQRSLDRTRDTVVARIRPGRIPAQRGAPDAETVIIAPVPPPPVGRRPWRRAVVAAIVVFVLGLAAVTGLEWANGSSLTRDESGTSVGRVIAPPPSTDTDTTGDTTTTDEPTEDPTDEPTPTGDATEEEGDDEGTGDGPPVVEDSGEAEPTTAAPTPTPTPTGSVRPSGGR</sequence>
<gene>
    <name evidence="3" type="ORF">HOP40_10410</name>
</gene>
<organism evidence="3 4">
    <name type="scientific">Pseudonocardia broussonetiae</name>
    <dbReference type="NCBI Taxonomy" id="2736640"/>
    <lineage>
        <taxon>Bacteria</taxon>
        <taxon>Bacillati</taxon>
        <taxon>Actinomycetota</taxon>
        <taxon>Actinomycetes</taxon>
        <taxon>Pseudonocardiales</taxon>
        <taxon>Pseudonocardiaceae</taxon>
        <taxon>Pseudonocardia</taxon>
    </lineage>
</organism>
<evidence type="ECO:0000313" key="4">
    <source>
        <dbReference type="Proteomes" id="UP000505377"/>
    </source>
</evidence>
<feature type="region of interest" description="Disordered" evidence="1">
    <location>
        <begin position="142"/>
        <end position="238"/>
    </location>
</feature>
<dbReference type="Proteomes" id="UP000505377">
    <property type="component" value="Chromosome"/>
</dbReference>
<feature type="compositionally biased region" description="Acidic residues" evidence="1">
    <location>
        <begin position="192"/>
        <end position="202"/>
    </location>
</feature>
<evidence type="ECO:0000256" key="2">
    <source>
        <dbReference type="SAM" id="Phobius"/>
    </source>
</evidence>
<dbReference type="EMBL" id="CP053564">
    <property type="protein sequence ID" value="QJY46166.1"/>
    <property type="molecule type" value="Genomic_DNA"/>
</dbReference>
<dbReference type="KEGG" id="pbro:HOP40_10410"/>
<feature type="transmembrane region" description="Helical" evidence="2">
    <location>
        <begin position="119"/>
        <end position="140"/>
    </location>
</feature>
<evidence type="ECO:0000256" key="1">
    <source>
        <dbReference type="SAM" id="MobiDB-lite"/>
    </source>
</evidence>
<dbReference type="AlphaFoldDB" id="A0A6M6JEZ5"/>
<accession>A0A6M6JEZ5</accession>
<dbReference type="RefSeq" id="WP_172157112.1">
    <property type="nucleotide sequence ID" value="NZ_CP053564.1"/>
</dbReference>
<name>A0A6M6JEZ5_9PSEU</name>
<keyword evidence="2" id="KW-0472">Membrane</keyword>
<keyword evidence="2" id="KW-1133">Transmembrane helix</keyword>
<feature type="transmembrane region" description="Helical" evidence="2">
    <location>
        <begin position="52"/>
        <end position="69"/>
    </location>
</feature>
<evidence type="ECO:0000313" key="3">
    <source>
        <dbReference type="EMBL" id="QJY46166.1"/>
    </source>
</evidence>
<protein>
    <submittedName>
        <fullName evidence="3">Uncharacterized protein</fullName>
    </submittedName>
</protein>
<keyword evidence="4" id="KW-1185">Reference proteome</keyword>
<reference evidence="3 4" key="1">
    <citation type="submission" date="2020-05" db="EMBL/GenBank/DDBJ databases">
        <authorList>
            <person name="Mo P."/>
        </authorList>
    </citation>
    <scope>NUCLEOTIDE SEQUENCE [LARGE SCALE GENOMIC DNA]</scope>
    <source>
        <strain evidence="3 4">Gen01</strain>
    </source>
</reference>
<proteinExistence type="predicted"/>
<feature type="compositionally biased region" description="Low complexity" evidence="1">
    <location>
        <begin position="164"/>
        <end position="176"/>
    </location>
</feature>
<keyword evidence="2" id="KW-0812">Transmembrane</keyword>